<keyword evidence="2" id="KW-1185">Reference proteome</keyword>
<reference evidence="1" key="1">
    <citation type="submission" date="2021-04" db="EMBL/GenBank/DDBJ databases">
        <title>novel species isolated from subtropical streams in China.</title>
        <authorList>
            <person name="Lu H."/>
        </authorList>
    </citation>
    <scope>NUCLEOTIDE SEQUENCE</scope>
    <source>
        <strain evidence="1">LFS511W</strain>
    </source>
</reference>
<accession>A0A941I602</accession>
<comment type="caution">
    <text evidence="1">The sequence shown here is derived from an EMBL/GenBank/DDBJ whole genome shotgun (WGS) entry which is preliminary data.</text>
</comment>
<evidence type="ECO:0000313" key="2">
    <source>
        <dbReference type="Proteomes" id="UP000680067"/>
    </source>
</evidence>
<dbReference type="RefSeq" id="WP_212686412.1">
    <property type="nucleotide sequence ID" value="NZ_JAGSPN010000001.1"/>
</dbReference>
<gene>
    <name evidence="1" type="ORF">KDM89_02885</name>
</gene>
<dbReference type="AlphaFoldDB" id="A0A941I602"/>
<organism evidence="1 2">
    <name type="scientific">Undibacterium luofuense</name>
    <dbReference type="NCBI Taxonomy" id="2828733"/>
    <lineage>
        <taxon>Bacteria</taxon>
        <taxon>Pseudomonadati</taxon>
        <taxon>Pseudomonadota</taxon>
        <taxon>Betaproteobacteria</taxon>
        <taxon>Burkholderiales</taxon>
        <taxon>Oxalobacteraceae</taxon>
        <taxon>Undibacterium</taxon>
    </lineage>
</organism>
<evidence type="ECO:0000313" key="1">
    <source>
        <dbReference type="EMBL" id="MBR7781075.1"/>
    </source>
</evidence>
<name>A0A941I602_9BURK</name>
<dbReference type="EMBL" id="JAGSPN010000001">
    <property type="protein sequence ID" value="MBR7781075.1"/>
    <property type="molecule type" value="Genomic_DNA"/>
</dbReference>
<dbReference type="Proteomes" id="UP000680067">
    <property type="component" value="Unassembled WGS sequence"/>
</dbReference>
<proteinExistence type="predicted"/>
<protein>
    <submittedName>
        <fullName evidence="1">Uncharacterized protein</fullName>
    </submittedName>
</protein>
<sequence>MSVFELHYFNATACQLSKEMLYQSHADRRYNKPSEPAIWRWKAIGTVRNAKKQPFCGLLHSNPAVVGRKSGSPKNTNDDICTIKADFGRPAQEPDPESLCVRVDVSTVRNHRIPAKFNISQPKSKKAHHNGCAFDLQADA</sequence>